<name>A0AA36KMA3_ACINO</name>
<feature type="transmembrane region" description="Helical" evidence="1">
    <location>
        <begin position="7"/>
        <end position="30"/>
    </location>
</feature>
<evidence type="ECO:0000313" key="3">
    <source>
        <dbReference type="Proteomes" id="UP000019193"/>
    </source>
</evidence>
<dbReference type="EMBL" id="CBSD020000106">
    <property type="protein sequence ID" value="CDI28374.1"/>
    <property type="molecule type" value="Genomic_DNA"/>
</dbReference>
<keyword evidence="1" id="KW-1133">Transmembrane helix</keyword>
<sequence>MMDCYGLVLFLIFHLAFIIAPAGILLAAYFDKGMNFVLIVIGSLFLVINSYYLYEKFIKKTFIVTINSELYSQLQKISQDENKSIKDIINNKIKDIS</sequence>
<keyword evidence="2" id="KW-0614">Plasmid</keyword>
<proteinExistence type="predicted"/>
<gene>
    <name evidence="2" type="ORF">ANICBIBUN_P1_19968</name>
</gene>
<dbReference type="AlphaFoldDB" id="A0AA36KMA3"/>
<evidence type="ECO:0000313" key="2">
    <source>
        <dbReference type="EMBL" id="CDI28374.1"/>
    </source>
</evidence>
<keyword evidence="1" id="KW-0472">Membrane</keyword>
<accession>A0AA36KMA3</accession>
<comment type="caution">
    <text evidence="2">The sequence shown here is derived from an EMBL/GenBank/DDBJ whole genome shotgun (WGS) entry which is preliminary data.</text>
</comment>
<evidence type="ECO:0000256" key="1">
    <source>
        <dbReference type="SAM" id="Phobius"/>
    </source>
</evidence>
<geneLocation type="plasmid" evidence="2">
    <name>p1ANIBUN28F</name>
</geneLocation>
<dbReference type="Proteomes" id="UP000019193">
    <property type="component" value="Unassembled WGS sequence"/>
</dbReference>
<organism evidence="2 3">
    <name type="scientific">Acinetobacter nosocomialis 28F</name>
    <dbReference type="NCBI Taxonomy" id="1147131"/>
    <lineage>
        <taxon>Bacteria</taxon>
        <taxon>Pseudomonadati</taxon>
        <taxon>Pseudomonadota</taxon>
        <taxon>Gammaproteobacteria</taxon>
        <taxon>Moraxellales</taxon>
        <taxon>Moraxellaceae</taxon>
        <taxon>Acinetobacter</taxon>
        <taxon>Acinetobacter calcoaceticus/baumannii complex</taxon>
    </lineage>
</organism>
<reference evidence="2 3" key="1">
    <citation type="submission" date="2013-06" db="EMBL/GenBank/DDBJ databases">
        <title>Comparative analysis of genomes of multi-drug Acinetobacter sp. from Colombian Hospitals.</title>
        <authorList>
            <person name="Barreto-Hernandez E."/>
            <person name="Gonzalez E.B."/>
            <person name="Cepeda L.A."/>
            <person name="Valenzuela E.M."/>
            <person name="Falquet L."/>
            <person name="Reguero M.T."/>
            <person name="Mantilla R."/>
        </authorList>
    </citation>
    <scope>NUCLEOTIDE SEQUENCE [LARGE SCALE GENOMIC DNA]</scope>
    <source>
        <strain evidence="2 3">28F</strain>
        <plasmid evidence="2">p1ANIBUN28F</plasmid>
    </source>
</reference>
<feature type="transmembrane region" description="Helical" evidence="1">
    <location>
        <begin position="36"/>
        <end position="54"/>
    </location>
</feature>
<keyword evidence="3" id="KW-1185">Reference proteome</keyword>
<protein>
    <submittedName>
        <fullName evidence="2">Uncharacterized protein</fullName>
    </submittedName>
</protein>
<keyword evidence="1" id="KW-0812">Transmembrane</keyword>